<dbReference type="AlphaFoldDB" id="A0AB38A3V2"/>
<evidence type="ECO:0000313" key="1">
    <source>
        <dbReference type="EMBL" id="SEA93932.1"/>
    </source>
</evidence>
<keyword evidence="2" id="KW-1185">Reference proteome</keyword>
<proteinExistence type="predicted"/>
<name>A0AB38A3V2_9LACT</name>
<comment type="caution">
    <text evidence="1">The sequence shown here is derived from an EMBL/GenBank/DDBJ whole genome shotgun (WGS) entry which is preliminary data.</text>
</comment>
<dbReference type="RefSeq" id="WP_086987753.1">
    <property type="nucleotide sequence ID" value="NZ_FJNA01000005.1"/>
</dbReference>
<evidence type="ECO:0000313" key="2">
    <source>
        <dbReference type="Proteomes" id="UP000199042"/>
    </source>
</evidence>
<dbReference type="Proteomes" id="UP000199042">
    <property type="component" value="Unassembled WGS sequence"/>
</dbReference>
<sequence>MSFALLTDVLGKRGITHSQSKVDANFARIYELVDGKSVPVFQVNLVDGSFLEMPHYHSLNTYSKKTLASAQAEYKRRFKGWYKKS</sequence>
<reference evidence="1 2" key="1">
    <citation type="submission" date="2016-10" db="EMBL/GenBank/DDBJ databases">
        <authorList>
            <person name="Varghese N."/>
            <person name="Submissions S."/>
        </authorList>
    </citation>
    <scope>NUCLEOTIDE SEQUENCE [LARGE SCALE GENOMIC DNA]</scope>
    <source>
        <strain evidence="1 2">DSM 14526</strain>
    </source>
</reference>
<gene>
    <name evidence="1" type="ORF">SAMN04488525_11157</name>
</gene>
<protein>
    <submittedName>
        <fullName evidence="1">Uncharacterized protein</fullName>
    </submittedName>
</protein>
<dbReference type="EMBL" id="FNQH01000011">
    <property type="protein sequence ID" value="SEA93932.1"/>
    <property type="molecule type" value="Genomic_DNA"/>
</dbReference>
<organism evidence="1 2">
    <name type="scientific">Trichococcus collinsii</name>
    <dbReference type="NCBI Taxonomy" id="157076"/>
    <lineage>
        <taxon>Bacteria</taxon>
        <taxon>Bacillati</taxon>
        <taxon>Bacillota</taxon>
        <taxon>Bacilli</taxon>
        <taxon>Lactobacillales</taxon>
        <taxon>Carnobacteriaceae</taxon>
        <taxon>Trichococcus</taxon>
    </lineage>
</organism>
<accession>A0AB38A3V2</accession>